<proteinExistence type="inferred from homology"/>
<dbReference type="EMBL" id="CM009750">
    <property type="protein sequence ID" value="PUZ72063.1"/>
    <property type="molecule type" value="Genomic_DNA"/>
</dbReference>
<accession>A0A2T7EW60</accession>
<dbReference type="OrthoDB" id="412018at2759"/>
<evidence type="ECO:0000256" key="6">
    <source>
        <dbReference type="ARBA" id="ARBA00066985"/>
    </source>
</evidence>
<dbReference type="InterPro" id="IPR036526">
    <property type="entry name" value="C-N_Hydrolase_sf"/>
</dbReference>
<evidence type="ECO:0000256" key="1">
    <source>
        <dbReference type="ARBA" id="ARBA00004668"/>
    </source>
</evidence>
<evidence type="ECO:0000256" key="7">
    <source>
        <dbReference type="ARBA" id="ARBA00074804"/>
    </source>
</evidence>
<dbReference type="Gramene" id="PUZ72063">
    <property type="protein sequence ID" value="PUZ72063"/>
    <property type="gene ID" value="GQ55_2G363200"/>
</dbReference>
<name>A0A2T7EW60_9POAL</name>
<organism evidence="11 12">
    <name type="scientific">Panicum hallii var. hallii</name>
    <dbReference type="NCBI Taxonomy" id="1504633"/>
    <lineage>
        <taxon>Eukaryota</taxon>
        <taxon>Viridiplantae</taxon>
        <taxon>Streptophyta</taxon>
        <taxon>Embryophyta</taxon>
        <taxon>Tracheophyta</taxon>
        <taxon>Spermatophyta</taxon>
        <taxon>Magnoliopsida</taxon>
        <taxon>Liliopsida</taxon>
        <taxon>Poales</taxon>
        <taxon>Poaceae</taxon>
        <taxon>PACMAD clade</taxon>
        <taxon>Panicoideae</taxon>
        <taxon>Panicodae</taxon>
        <taxon>Paniceae</taxon>
        <taxon>Panicinae</taxon>
        <taxon>Panicum</taxon>
        <taxon>Panicum sect. Panicum</taxon>
    </lineage>
</organism>
<keyword evidence="2" id="KW-0378">Hydrolase</keyword>
<dbReference type="Proteomes" id="UP000244336">
    <property type="component" value="Chromosome 2"/>
</dbReference>
<evidence type="ECO:0000313" key="12">
    <source>
        <dbReference type="Proteomes" id="UP000244336"/>
    </source>
</evidence>
<comment type="pathway">
    <text evidence="1">Amino-acid biosynthesis; beta-alanine biosynthesis.</text>
</comment>
<dbReference type="GO" id="GO:0003837">
    <property type="term" value="F:beta-ureidopropionase activity"/>
    <property type="evidence" value="ECO:0007669"/>
    <property type="project" value="UniProtKB-EC"/>
</dbReference>
<dbReference type="FunFam" id="3.60.110.10:FF:000008">
    <property type="entry name" value="Beta-alanine synthase"/>
    <property type="match status" value="1"/>
</dbReference>
<dbReference type="Pfam" id="PF00795">
    <property type="entry name" value="CN_hydrolase"/>
    <property type="match status" value="1"/>
</dbReference>
<feature type="domain" description="CN hydrolase" evidence="10">
    <location>
        <begin position="103"/>
        <end position="373"/>
    </location>
</feature>
<dbReference type="STRING" id="1504633.A0A2T7EW60"/>
<dbReference type="Gene3D" id="3.60.110.10">
    <property type="entry name" value="Carbon-nitrogen hydrolase"/>
    <property type="match status" value="1"/>
</dbReference>
<evidence type="ECO:0000256" key="3">
    <source>
        <dbReference type="ARBA" id="ARBA00050540"/>
    </source>
</evidence>
<dbReference type="EC" id="3.5.1.6" evidence="6"/>
<comment type="catalytic activity">
    <reaction evidence="4">
        <text>3-(carbamoylamino)-2-methylpropanoate + H2O + 2 H(+) = (R)-3-amino-2-methylpropanoate + NH4(+) + CO2</text>
        <dbReference type="Rhea" id="RHEA:37339"/>
        <dbReference type="ChEBI" id="CHEBI:15377"/>
        <dbReference type="ChEBI" id="CHEBI:15378"/>
        <dbReference type="ChEBI" id="CHEBI:16526"/>
        <dbReference type="ChEBI" id="CHEBI:28938"/>
        <dbReference type="ChEBI" id="CHEBI:57731"/>
        <dbReference type="ChEBI" id="CHEBI:74414"/>
        <dbReference type="EC" id="3.5.1.6"/>
    </reaction>
</comment>
<evidence type="ECO:0000256" key="9">
    <source>
        <dbReference type="SAM" id="MobiDB-lite"/>
    </source>
</evidence>
<dbReference type="PANTHER" id="PTHR43674">
    <property type="entry name" value="NITRILASE C965.09-RELATED"/>
    <property type="match status" value="1"/>
</dbReference>
<dbReference type="InterPro" id="IPR003010">
    <property type="entry name" value="C-N_Hydrolase"/>
</dbReference>
<gene>
    <name evidence="11" type="ORF">GQ55_2G363200</name>
</gene>
<comment type="catalytic activity">
    <reaction evidence="3">
        <text>3-(carbamoylamino)propanoate + H2O + 2 H(+) = beta-alanine + NH4(+) + CO2</text>
        <dbReference type="Rhea" id="RHEA:11184"/>
        <dbReference type="ChEBI" id="CHEBI:11892"/>
        <dbReference type="ChEBI" id="CHEBI:15377"/>
        <dbReference type="ChEBI" id="CHEBI:15378"/>
        <dbReference type="ChEBI" id="CHEBI:16526"/>
        <dbReference type="ChEBI" id="CHEBI:28938"/>
        <dbReference type="ChEBI" id="CHEBI:57966"/>
        <dbReference type="EC" id="3.5.1.6"/>
    </reaction>
</comment>
<sequence length="420" mass="46490">MASSNGKAAQAEEGKAAQAQEGKAAPEGSIGGYESLHRLLEANLSPELFQEASRLLLGLNCARPLEAIALPEATMTLAETHNFDVQAFRFSADKEFLRQPRVVRVGLIQNSIAVPTTCHFSEQKKAIMDKIRPIVDAAGASGVNILCLQEAWTMPFAFCTREKRWCEFAEPVNGESTQFLQELAQKYNMVIVSPILERDVNHGETIWNTAVIIGNNGNIIGIHRKNHIPRVGDFNESTYYMEGNTGHPVFETAYGKIGVNICYGRHHPLNWLAFGLNGAEIVFNPSATVGELSEPMWPIEARNAAIANSYFVGSINRVGTEVFPNPFTSGDGKPQHADFGHFYGSSHFSAPDASCTPSLSRYRDGLAISDMNLNLCRQIKDKWAFRMTARYDMYASLLSEYLKPDYKPQVIVDPLINKRA</sequence>
<evidence type="ECO:0000259" key="10">
    <source>
        <dbReference type="PROSITE" id="PS50263"/>
    </source>
</evidence>
<keyword evidence="12" id="KW-1185">Reference proteome</keyword>
<feature type="compositionally biased region" description="Low complexity" evidence="9">
    <location>
        <begin position="16"/>
        <end position="25"/>
    </location>
</feature>
<evidence type="ECO:0000313" key="11">
    <source>
        <dbReference type="EMBL" id="PUZ72063.1"/>
    </source>
</evidence>
<comment type="similarity">
    <text evidence="5">Belongs to the carbon-nitrogen hydrolase superfamily. BUP family.</text>
</comment>
<evidence type="ECO:0000256" key="5">
    <source>
        <dbReference type="ARBA" id="ARBA00061249"/>
    </source>
</evidence>
<protein>
    <recommendedName>
        <fullName evidence="7">Beta-ureidopropionase</fullName>
        <ecNumber evidence="6">3.5.1.6</ecNumber>
    </recommendedName>
    <alternativeName>
        <fullName evidence="8">N-carbamoyl-beta-alanine amidohydrolase</fullName>
    </alternativeName>
</protein>
<feature type="region of interest" description="Disordered" evidence="9">
    <location>
        <begin position="1"/>
        <end position="27"/>
    </location>
</feature>
<dbReference type="AlphaFoldDB" id="A0A2T7EW60"/>
<reference evidence="11 12" key="1">
    <citation type="submission" date="2018-04" db="EMBL/GenBank/DDBJ databases">
        <title>WGS assembly of Panicum hallii var. hallii HAL2.</title>
        <authorList>
            <person name="Lovell J."/>
            <person name="Jenkins J."/>
            <person name="Lowry D."/>
            <person name="Mamidi S."/>
            <person name="Sreedasyam A."/>
            <person name="Weng X."/>
            <person name="Barry K."/>
            <person name="Bonette J."/>
            <person name="Campitelli B."/>
            <person name="Daum C."/>
            <person name="Gordon S."/>
            <person name="Gould B."/>
            <person name="Lipzen A."/>
            <person name="MacQueen A."/>
            <person name="Palacio-Mejia J."/>
            <person name="Plott C."/>
            <person name="Shakirov E."/>
            <person name="Shu S."/>
            <person name="Yoshinaga Y."/>
            <person name="Zane M."/>
            <person name="Rokhsar D."/>
            <person name="Grimwood J."/>
            <person name="Schmutz J."/>
            <person name="Juenger T."/>
        </authorList>
    </citation>
    <scope>NUCLEOTIDE SEQUENCE [LARGE SCALE GENOMIC DNA]</scope>
    <source>
        <strain evidence="12">cv. HAL2</strain>
    </source>
</reference>
<dbReference type="PROSITE" id="PS50263">
    <property type="entry name" value="CN_HYDROLASE"/>
    <property type="match status" value="1"/>
</dbReference>
<evidence type="ECO:0000256" key="2">
    <source>
        <dbReference type="ARBA" id="ARBA00022801"/>
    </source>
</evidence>
<dbReference type="SUPFAM" id="SSF56317">
    <property type="entry name" value="Carbon-nitrogen hydrolase"/>
    <property type="match status" value="1"/>
</dbReference>
<evidence type="ECO:0000256" key="8">
    <source>
        <dbReference type="ARBA" id="ARBA00075038"/>
    </source>
</evidence>
<evidence type="ECO:0000256" key="4">
    <source>
        <dbReference type="ARBA" id="ARBA00050552"/>
    </source>
</evidence>
<dbReference type="GO" id="GO:0033396">
    <property type="term" value="P:beta-alanine biosynthetic process via 3-ureidopropionate"/>
    <property type="evidence" value="ECO:0007669"/>
    <property type="project" value="TreeGrafter"/>
</dbReference>
<dbReference type="PANTHER" id="PTHR43674:SF2">
    <property type="entry name" value="BETA-UREIDOPROPIONASE"/>
    <property type="match status" value="1"/>
</dbReference>
<dbReference type="InterPro" id="IPR050345">
    <property type="entry name" value="Aliph_Amidase/BUP"/>
</dbReference>